<dbReference type="Proteomes" id="UP000602381">
    <property type="component" value="Unassembled WGS sequence"/>
</dbReference>
<accession>A0ABQ2L7U3</accession>
<comment type="caution">
    <text evidence="2">The sequence shown here is derived from an EMBL/GenBank/DDBJ whole genome shotgun (WGS) entry which is preliminary data.</text>
</comment>
<evidence type="ECO:0000313" key="3">
    <source>
        <dbReference type="Proteomes" id="UP000602381"/>
    </source>
</evidence>
<protein>
    <recommendedName>
        <fullName evidence="4">DUF2066 domain-containing protein</fullName>
    </recommendedName>
</protein>
<keyword evidence="3" id="KW-1185">Reference proteome</keyword>
<evidence type="ECO:0000256" key="1">
    <source>
        <dbReference type="SAM" id="MobiDB-lite"/>
    </source>
</evidence>
<sequence length="392" mass="43003">MKLSGPFIMLLWLFGLWVSPGISDARAQDDDRLFAVHGIEVDQSSKTATLARQLALTEARTRAWDRLIKKLVAAEDAGLLPPASDPLLEQLVRAVDIRDERSSATRYLAKVDVTFSADAVRDIFTKAGVAYTESSAGPYVLIPVFISGGVRHVYDEHPWRQALAGADRENRLIAYHFAKNSFTARRFSSAHLLEEASPDMLGTVAHAFGVSKAVVATATVGFDYAKNRRKISYQIGIGPLTEAEADSMAARQGVVVAEPDEPLESLLARAADHVMTEADTAWKARTLVTAGQGQSLISVIAPVQSFEDWITLRNRLSGISLIRSLDVTQIGLPLSEFELRYIGDLEQLTLALSQARLSLQKRQQGYVLTRSEPTSEQQDRDMGANVQGNDPR</sequence>
<name>A0ABQ2L7U3_9PROT</name>
<evidence type="ECO:0000313" key="2">
    <source>
        <dbReference type="EMBL" id="GGO06249.1"/>
    </source>
</evidence>
<dbReference type="RefSeq" id="WP_150005920.1">
    <property type="nucleotide sequence ID" value="NZ_BMOV01000001.1"/>
</dbReference>
<feature type="region of interest" description="Disordered" evidence="1">
    <location>
        <begin position="368"/>
        <end position="392"/>
    </location>
</feature>
<proteinExistence type="predicted"/>
<gene>
    <name evidence="2" type="ORF">GCM10007972_04380</name>
</gene>
<reference evidence="3" key="1">
    <citation type="journal article" date="2019" name="Int. J. Syst. Evol. Microbiol.">
        <title>The Global Catalogue of Microorganisms (GCM) 10K type strain sequencing project: providing services to taxonomists for standard genome sequencing and annotation.</title>
        <authorList>
            <consortium name="The Broad Institute Genomics Platform"/>
            <consortium name="The Broad Institute Genome Sequencing Center for Infectious Disease"/>
            <person name="Wu L."/>
            <person name="Ma J."/>
        </authorList>
    </citation>
    <scope>NUCLEOTIDE SEQUENCE [LARGE SCALE GENOMIC DNA]</scope>
    <source>
        <strain evidence="3">JCM 17843</strain>
    </source>
</reference>
<evidence type="ECO:0008006" key="4">
    <source>
        <dbReference type="Google" id="ProtNLM"/>
    </source>
</evidence>
<dbReference type="EMBL" id="BMOV01000001">
    <property type="protein sequence ID" value="GGO06249.1"/>
    <property type="molecule type" value="Genomic_DNA"/>
</dbReference>
<organism evidence="2 3">
    <name type="scientific">Iodidimonas muriae</name>
    <dbReference type="NCBI Taxonomy" id="261467"/>
    <lineage>
        <taxon>Bacteria</taxon>
        <taxon>Pseudomonadati</taxon>
        <taxon>Pseudomonadota</taxon>
        <taxon>Alphaproteobacteria</taxon>
        <taxon>Iodidimonadales</taxon>
        <taxon>Iodidimonadaceae</taxon>
        <taxon>Iodidimonas</taxon>
    </lineage>
</organism>